<dbReference type="AlphaFoldDB" id="C5LBA9"/>
<keyword evidence="3" id="KW-1185">Reference proteome</keyword>
<dbReference type="RefSeq" id="XP_002774221.1">
    <property type="nucleotide sequence ID" value="XM_002774175.1"/>
</dbReference>
<dbReference type="InParanoid" id="C5LBA9"/>
<feature type="compositionally biased region" description="Polar residues" evidence="1">
    <location>
        <begin position="1"/>
        <end position="11"/>
    </location>
</feature>
<dbReference type="GeneID" id="9087256"/>
<proteinExistence type="predicted"/>
<dbReference type="Proteomes" id="UP000007800">
    <property type="component" value="Unassembled WGS sequence"/>
</dbReference>
<evidence type="ECO:0000256" key="1">
    <source>
        <dbReference type="SAM" id="MobiDB-lite"/>
    </source>
</evidence>
<dbReference type="EMBL" id="GG680905">
    <property type="protein sequence ID" value="EER06037.1"/>
    <property type="molecule type" value="Genomic_DNA"/>
</dbReference>
<evidence type="ECO:0000313" key="3">
    <source>
        <dbReference type="Proteomes" id="UP000007800"/>
    </source>
</evidence>
<sequence>MGCTSSKSSNMIVLDPRQLKRSPSGHHLQFELPTSPSAVHGGPIIEELSSEEASHDFNKRQKRLPLTEPPTTDTSHVEDDESRLMRVKSWRSEDFADCVSATSESQLKNGEVVTPKVLPAIPTLDPATQKLLNAAMESQKKILYYLSPEGMGEFKPNGKVGPVVLMVVPQTSDAPQGAADWKLIGTACCKALTDEEVAREMEKVKAWMDGYKALFAKEPTQWYLNGMIFDRTIALDLIDQQNKVWLKKKGLKASKATSKNYKVVTK</sequence>
<reference evidence="2 3" key="1">
    <citation type="submission" date="2008-07" db="EMBL/GenBank/DDBJ databases">
        <authorList>
            <person name="El-Sayed N."/>
            <person name="Caler E."/>
            <person name="Inman J."/>
            <person name="Amedeo P."/>
            <person name="Hass B."/>
            <person name="Wortman J."/>
        </authorList>
    </citation>
    <scope>NUCLEOTIDE SEQUENCE [LARGE SCALE GENOMIC DNA]</scope>
    <source>
        <strain evidence="3">ATCC 50983 / TXsc</strain>
    </source>
</reference>
<evidence type="ECO:0000313" key="2">
    <source>
        <dbReference type="EMBL" id="EER06037.1"/>
    </source>
</evidence>
<dbReference type="OrthoDB" id="1608002at2759"/>
<gene>
    <name evidence="2" type="ORF">Pmar_PMAR028225</name>
</gene>
<feature type="region of interest" description="Disordered" evidence="1">
    <location>
        <begin position="1"/>
        <end position="80"/>
    </location>
</feature>
<protein>
    <submittedName>
        <fullName evidence="2">Uncharacterized protein</fullName>
    </submittedName>
</protein>
<accession>C5LBA9</accession>
<organism evidence="3">
    <name type="scientific">Perkinsus marinus (strain ATCC 50983 / TXsc)</name>
    <dbReference type="NCBI Taxonomy" id="423536"/>
    <lineage>
        <taxon>Eukaryota</taxon>
        <taxon>Sar</taxon>
        <taxon>Alveolata</taxon>
        <taxon>Perkinsozoa</taxon>
        <taxon>Perkinsea</taxon>
        <taxon>Perkinsida</taxon>
        <taxon>Perkinsidae</taxon>
        <taxon>Perkinsus</taxon>
    </lineage>
</organism>
<name>C5LBA9_PERM5</name>